<evidence type="ECO:0000259" key="1">
    <source>
        <dbReference type="Pfam" id="PF00561"/>
    </source>
</evidence>
<dbReference type="PRINTS" id="PR00111">
    <property type="entry name" value="ABHYDROLASE"/>
</dbReference>
<dbReference type="InterPro" id="IPR050266">
    <property type="entry name" value="AB_hydrolase_sf"/>
</dbReference>
<evidence type="ECO:0000313" key="2">
    <source>
        <dbReference type="EMBL" id="CAD8453550.1"/>
    </source>
</evidence>
<accession>A0A7S0DII2</accession>
<dbReference type="GO" id="GO:0016020">
    <property type="term" value="C:membrane"/>
    <property type="evidence" value="ECO:0007669"/>
    <property type="project" value="TreeGrafter"/>
</dbReference>
<dbReference type="InterPro" id="IPR029058">
    <property type="entry name" value="AB_hydrolase_fold"/>
</dbReference>
<reference evidence="2" key="1">
    <citation type="submission" date="2021-01" db="EMBL/GenBank/DDBJ databases">
        <authorList>
            <person name="Corre E."/>
            <person name="Pelletier E."/>
            <person name="Niang G."/>
            <person name="Scheremetjew M."/>
            <person name="Finn R."/>
            <person name="Kale V."/>
            <person name="Holt S."/>
            <person name="Cochrane G."/>
            <person name="Meng A."/>
            <person name="Brown T."/>
            <person name="Cohen L."/>
        </authorList>
    </citation>
    <scope>NUCLEOTIDE SEQUENCE</scope>
    <source>
        <strain evidence="2">CCMP2058</strain>
    </source>
</reference>
<sequence>MLSTARYLGRCGKLSSFFRREGSFRRRIIGSLAVGAFGSMVVSLSTEAMASSPPPKSGCVSLSSSLKRPSRPTIVFIHGLDSAKDTWTTVQANLLKDQYPSIALDLRGHGESPLGKHEEFTPSQLAADIRASIITHNIPRPFVLCGHSMGGMVVMRYAAQYPSDLSALVIEDMDIRPRRNRPFTASEFKRHEKFSRFFPSAEIAKATLVSFGYAPERVDGWFKTGRVYPVEGGYWSNINPMARYLACQHVLSSSDARKAFSSISTGNLPTYLFVAGRGSVCKEEGKGGVLEMCSILPRLKVSRFPQGYHSIHNTAQDEFLSEIKHIVDKAQTDSTEASIRARM</sequence>
<proteinExistence type="predicted"/>
<dbReference type="AlphaFoldDB" id="A0A7S0DII2"/>
<dbReference type="InterPro" id="IPR000073">
    <property type="entry name" value="AB_hydrolase_1"/>
</dbReference>
<feature type="domain" description="AB hydrolase-1" evidence="1">
    <location>
        <begin position="72"/>
        <end position="312"/>
    </location>
</feature>
<dbReference type="EMBL" id="HBEM01018311">
    <property type="protein sequence ID" value="CAD8453550.1"/>
    <property type="molecule type" value="Transcribed_RNA"/>
</dbReference>
<dbReference type="Gene3D" id="3.40.50.1820">
    <property type="entry name" value="alpha/beta hydrolase"/>
    <property type="match status" value="1"/>
</dbReference>
<dbReference type="PANTHER" id="PTHR43798:SF33">
    <property type="entry name" value="HYDROLASE, PUTATIVE (AFU_ORTHOLOGUE AFUA_2G14860)-RELATED"/>
    <property type="match status" value="1"/>
</dbReference>
<dbReference type="SUPFAM" id="SSF53474">
    <property type="entry name" value="alpha/beta-Hydrolases"/>
    <property type="match status" value="1"/>
</dbReference>
<organism evidence="2">
    <name type="scientific">Amorphochlora amoebiformis</name>
    <dbReference type="NCBI Taxonomy" id="1561963"/>
    <lineage>
        <taxon>Eukaryota</taxon>
        <taxon>Sar</taxon>
        <taxon>Rhizaria</taxon>
        <taxon>Cercozoa</taxon>
        <taxon>Chlorarachniophyceae</taxon>
        <taxon>Amorphochlora</taxon>
    </lineage>
</organism>
<name>A0A7S0DII2_9EUKA</name>
<protein>
    <recommendedName>
        <fullName evidence="1">AB hydrolase-1 domain-containing protein</fullName>
    </recommendedName>
</protein>
<dbReference type="Pfam" id="PF00561">
    <property type="entry name" value="Abhydrolase_1"/>
    <property type="match status" value="1"/>
</dbReference>
<gene>
    <name evidence="2" type="ORF">LAMO00422_LOCUS12490</name>
</gene>
<dbReference type="PANTHER" id="PTHR43798">
    <property type="entry name" value="MONOACYLGLYCEROL LIPASE"/>
    <property type="match status" value="1"/>
</dbReference>